<dbReference type="EMBL" id="CM051398">
    <property type="protein sequence ID" value="KAJ4718469.1"/>
    <property type="molecule type" value="Genomic_DNA"/>
</dbReference>
<name>A0ACC1Y6A5_MELAZ</name>
<accession>A0ACC1Y6A5</accession>
<evidence type="ECO:0000313" key="1">
    <source>
        <dbReference type="EMBL" id="KAJ4718469.1"/>
    </source>
</evidence>
<protein>
    <submittedName>
        <fullName evidence="1">Retrovirus-related Pol polyprotein from transposon TNT 1-94</fullName>
    </submittedName>
</protein>
<sequence length="2268" mass="258947">MVNGGMTPFQVPILNRSNYDNWSIKMKALLGAQDVWEVVEKGYNEPRDDVAISVLTQAQRDTLKDSRKRDKKALYVIYQALDDDAFEKISNATSAKQAWDKLQTSYKGAEQVKKVRLQTLRGEFETLYMKEGESIVNYFSRIEAISNQLKRNGEKLSEVRIMEKILRSMDSKFDHIVTTIEETKDLEEMTIDQLQGSLQAYEEKIKKKQGISEQLLKMQFKEKEEIQSYDRKQHGRGRGRGQGQSRGRGRGRGWNYNYNNFNNYEKGESSTRGRGRNNPNTRYDKSKVRCYNCQKFGHYASACRAYNNEVEEKANYVEEKNQGDETVLLAYKDNSGGQENTWYLDTGASNHMCGKRSMFVELDESTNGNVSFGDDSKIAVKGRGNILIQLKDGRHQFIGNVYYVPNMKSNILSLGQLLEKGYDIHMKDYSLFIRDDKGNLITKVKMSKNRMFSLNIQNDVAKCLKACYKDASWLWHLRFGHLNFGGLELLAKKEMVRGLPYINHPNQLCEGCLHGKQFRKSFPKESTFRAKKPLELIHADVCGPFKPRSLGNNNYFLLFIDDFSRKTWIYLLKQKSEVFGAFKKFKAAVEKESGRQIKAMRTDRGGEFTSKEFQEFCEANGIRRFLTVPRSPQQNGVAERKNRTILNIARSMLKSKRLPKEFWAEAVSTAVYLSNRSPTRSVWGKTPQEAWCGRKPGISHLRVFGSVAHVHVPDERRTKLDDKSESFIFIGYDSSSKGYKLYNPNSKKIMISRDVIFDEEGEWDFGPDVDDFNFFPLFEEEPIMEQAGEAREEPTTPHTPPTSPTTNNQGDSPPSFLKERNEERTRSFQDLYEVTERLDNLTLFCLFAECEPMSFGEAIQDEKWRNAMDEEIKAIVKNDTWELVSLPKGHKAIGVKWVYKVKQNSKGEIERYKARLVAKGYSQRAGIDYDEVFAPVARLETVRLIISLAAQNKWKIHQMDVKSAFLNRVLEEEVYIQQPTGFEVKGQEDKVLKLIKALYGSKQAPRAWNSRIDKYFQKNGFTKCPYEHALYIKIKDGDILIVCLYIKMRALLKQQGLWAPLARKPADPITVEMAVLEEKAHSTIMLCLADDIITEVAEEETAQGMPLRDHLDQLNTILLELRNIDVKVEDEDAALILLVSLPLWYENFVQSFIVGKDTVSLEEVRSSLHTRELRHKATGTGADNQAAGLVASGSYGHGNSGKKKFKKPVSKGPKPNDVCNYCKEKGHWKSDCPKKKRQQDKPIGTAAVADTNSEEDIALVADEHTDHNDVWILDSGASYHICPRREWFTTYEQVDGGNISMANSSVCKAVGIGSIKIRTHDGKFCTLNDVKHVPLMTKNLISLSMLDNKGFSFQGEGGVLHVCKGSNVVLKGVKRGTLYFLQGSTLSSSVAVASSEIDKDNMTKLWHMRLGHMSARGMQILSKWDLLCGHKVKDLEFCEHCIFGKLHRSKFPKAIHRTKGTLDYIHSDCWGPSRVESLGGHRYFVSIIDDFSRMTWVFIMKHKSEAFKNFRQWKALVENQIGKKIKRLRTDNGLEFCWFEFDEFCKNEGIARHHTVRDTPQQNGVAERMNQTLLERARCMLSNAELTRRFWAEAVSTACYLINRGPHTGINLKTPFEVWSGKPADYSNLRAFGCTVYYHVNEGKLEPRAKKGVFVGYGDGVKGYRIWSPSEKRVILSRNVVFDENSMFNPTVKSIVVSENGSVEKQVEQQVTLDESEPQHKDQHPQSESEPSDMVAYALQVAEEVDTDSNEPSTYKEAVTCTESTQWLAAMGDEMESLHKNQTWELTKRPRDRKIITCKWVYKKKEGETFVEGIKYKARVVARGFTQREGVDYNEIFSPVVRHTSIRVLLAIVAHQDLELEQLDVKTAFLHGELEEEIYMTQPDGFQVPGKEDYVCKLKKSLYGLKQFPRQWYKRFDSYMIEIGYTRSPYDCCVYYSKATNGSLIYLVLYVDDMLIAAENKSDVQKLKDLLSVEFEMKDLGAARKIMGMEIYRDRSKKKLFLSQKGYIQKILSRFGMSTAKPIDTPSAANAHLSVAFAPKSVEEKEYMSRVPYTSAVGSLMYAMVCTRPDLAQSVSVVSRFMGEPGKEHWQAVKRIFRYLKGTFDVGLIYRGDTQCLVTGFSDSDYAGDVDSRRSMTGYVFTLGSSVVSWKATLQPTVTLSTTEAKYMALTEAAKEGIWLKGLVSDLGLYHDQAIVYCDSLSAICLAKDQVHHERTKHIDVRYHFLRSEKRIKVNKVGTADNPADMFTKPVPHSKFQHCLDLLNVRSC</sequence>
<reference evidence="1 2" key="1">
    <citation type="journal article" date="2023" name="Science">
        <title>Complex scaffold remodeling in plant triterpene biosynthesis.</title>
        <authorList>
            <person name="De La Pena R."/>
            <person name="Hodgson H."/>
            <person name="Liu J.C."/>
            <person name="Stephenson M.J."/>
            <person name="Martin A.C."/>
            <person name="Owen C."/>
            <person name="Harkess A."/>
            <person name="Leebens-Mack J."/>
            <person name="Jimenez L.E."/>
            <person name="Osbourn A."/>
            <person name="Sattely E.S."/>
        </authorList>
    </citation>
    <scope>NUCLEOTIDE SEQUENCE [LARGE SCALE GENOMIC DNA]</scope>
    <source>
        <strain evidence="2">cv. JPN11</strain>
        <tissue evidence="1">Leaf</tissue>
    </source>
</reference>
<comment type="caution">
    <text evidence="1">The sequence shown here is derived from an EMBL/GenBank/DDBJ whole genome shotgun (WGS) entry which is preliminary data.</text>
</comment>
<organism evidence="1 2">
    <name type="scientific">Melia azedarach</name>
    <name type="common">Chinaberry tree</name>
    <dbReference type="NCBI Taxonomy" id="155640"/>
    <lineage>
        <taxon>Eukaryota</taxon>
        <taxon>Viridiplantae</taxon>
        <taxon>Streptophyta</taxon>
        <taxon>Embryophyta</taxon>
        <taxon>Tracheophyta</taxon>
        <taxon>Spermatophyta</taxon>
        <taxon>Magnoliopsida</taxon>
        <taxon>eudicotyledons</taxon>
        <taxon>Gunneridae</taxon>
        <taxon>Pentapetalae</taxon>
        <taxon>rosids</taxon>
        <taxon>malvids</taxon>
        <taxon>Sapindales</taxon>
        <taxon>Meliaceae</taxon>
        <taxon>Melia</taxon>
    </lineage>
</organism>
<evidence type="ECO:0000313" key="2">
    <source>
        <dbReference type="Proteomes" id="UP001164539"/>
    </source>
</evidence>
<proteinExistence type="predicted"/>
<dbReference type="Proteomes" id="UP001164539">
    <property type="component" value="Chromosome 5"/>
</dbReference>
<gene>
    <name evidence="1" type="ORF">OWV82_010146</name>
</gene>
<keyword evidence="2" id="KW-1185">Reference proteome</keyword>